<dbReference type="Proteomes" id="UP001319861">
    <property type="component" value="Chromosome"/>
</dbReference>
<protein>
    <submittedName>
        <fullName evidence="1">Uncharacterized protein</fullName>
    </submittedName>
</protein>
<organism evidence="1 2">
    <name type="scientific">Sinomonas cyclohexanicum</name>
    <name type="common">Corynebacterium cyclohexanicum</name>
    <dbReference type="NCBI Taxonomy" id="322009"/>
    <lineage>
        <taxon>Bacteria</taxon>
        <taxon>Bacillati</taxon>
        <taxon>Actinomycetota</taxon>
        <taxon>Actinomycetes</taxon>
        <taxon>Micrococcales</taxon>
        <taxon>Micrococcaceae</taxon>
        <taxon>Sinomonas</taxon>
    </lineage>
</organism>
<dbReference type="EMBL" id="AP024525">
    <property type="protein sequence ID" value="BCT75574.1"/>
    <property type="molecule type" value="Genomic_DNA"/>
</dbReference>
<accession>A0ABN6FG03</accession>
<gene>
    <name evidence="1" type="ORF">SCMU_14160</name>
</gene>
<keyword evidence="2" id="KW-1185">Reference proteome</keyword>
<proteinExistence type="predicted"/>
<evidence type="ECO:0000313" key="1">
    <source>
        <dbReference type="EMBL" id="BCT75574.1"/>
    </source>
</evidence>
<reference evidence="1 2" key="1">
    <citation type="journal article" date="2021" name="J. Biosci. Bioeng.">
        <title>Identification and characterization of a chc gene cluster responsible for the aromatization pathway of cyclohexanecarboxylate degradation in Sinomonas cyclohexanicum ATCC 51369.</title>
        <authorList>
            <person name="Yamamoto T."/>
            <person name="Hasegawa Y."/>
            <person name="Lau P.C.K."/>
            <person name="Iwaki H."/>
        </authorList>
    </citation>
    <scope>NUCLEOTIDE SEQUENCE [LARGE SCALE GENOMIC DNA]</scope>
    <source>
        <strain evidence="1 2">ATCC 51369</strain>
    </source>
</reference>
<name>A0ABN6FG03_SINCY</name>
<evidence type="ECO:0000313" key="2">
    <source>
        <dbReference type="Proteomes" id="UP001319861"/>
    </source>
</evidence>
<sequence>MIGAGWTVWVCPVCWVWESHPDHGAALAQATAHMEGTGHEAVLRSPQWVTAEEADQQRKARAEARAAEVWG</sequence>